<protein>
    <recommendedName>
        <fullName evidence="4">Phosphatidylinositol-3-phosphatase SAC1</fullName>
        <ecNumber evidence="1">3.1.3.64</ecNumber>
    </recommendedName>
    <alternativeName>
        <fullName evidence="6">Phosphatidylinositol-4-phosphate phosphatase</fullName>
    </alternativeName>
    <alternativeName>
        <fullName evidence="5">Suppressor of actin mutations 1-like protein</fullName>
    </alternativeName>
</protein>
<dbReference type="PANTHER" id="PTHR45662">
    <property type="entry name" value="PHOSPHATIDYLINOSITIDE PHOSPHATASE SAC1"/>
    <property type="match status" value="1"/>
</dbReference>
<keyword evidence="10" id="KW-1185">Reference proteome</keyword>
<evidence type="ECO:0000256" key="7">
    <source>
        <dbReference type="SAM" id="Phobius"/>
    </source>
</evidence>
<dbReference type="GO" id="GO:0004438">
    <property type="term" value="F:phosphatidylinositol-3-phosphate phosphatase activity"/>
    <property type="evidence" value="ECO:0007669"/>
    <property type="project" value="UniProtKB-EC"/>
</dbReference>
<evidence type="ECO:0000256" key="3">
    <source>
        <dbReference type="ARBA" id="ARBA00036807"/>
    </source>
</evidence>
<proteinExistence type="predicted"/>
<dbReference type="PANTHER" id="PTHR45662:SF2">
    <property type="entry name" value="PHOSPHATIDYLINOSITOL-3-PHOSPHATASE SAC1"/>
    <property type="match status" value="1"/>
</dbReference>
<reference evidence="9 10" key="2">
    <citation type="journal article" date="2021" name="Genomics">
        <title>High-quality reference genome for Clonorchis sinensis.</title>
        <authorList>
            <person name="Young N.D."/>
            <person name="Stroehlein A.J."/>
            <person name="Kinkar L."/>
            <person name="Wang T."/>
            <person name="Sohn W.M."/>
            <person name="Chang B.C.H."/>
            <person name="Kaur P."/>
            <person name="Weisz D."/>
            <person name="Dudchenko O."/>
            <person name="Aiden E.L."/>
            <person name="Korhonen P.K."/>
            <person name="Gasser R.B."/>
        </authorList>
    </citation>
    <scope>NUCLEOTIDE SEQUENCE [LARGE SCALE GENOMIC DNA]</scope>
    <source>
        <strain evidence="9">Cs-k2</strain>
    </source>
</reference>
<name>A0A8T1N002_CLOSI</name>
<dbReference type="PROSITE" id="PS50275">
    <property type="entry name" value="SAC"/>
    <property type="match status" value="1"/>
</dbReference>
<feature type="domain" description="SAC" evidence="8">
    <location>
        <begin position="118"/>
        <end position="508"/>
    </location>
</feature>
<evidence type="ECO:0000256" key="6">
    <source>
        <dbReference type="ARBA" id="ARBA00041911"/>
    </source>
</evidence>
<evidence type="ECO:0000256" key="1">
    <source>
        <dbReference type="ARBA" id="ARBA00013038"/>
    </source>
</evidence>
<feature type="transmembrane region" description="Helical" evidence="7">
    <location>
        <begin position="620"/>
        <end position="640"/>
    </location>
</feature>
<evidence type="ECO:0000259" key="8">
    <source>
        <dbReference type="PROSITE" id="PS50275"/>
    </source>
</evidence>
<dbReference type="OrthoDB" id="405996at2759"/>
<evidence type="ECO:0000256" key="4">
    <source>
        <dbReference type="ARBA" id="ARBA00040795"/>
    </source>
</evidence>
<dbReference type="AlphaFoldDB" id="A0A8T1N002"/>
<accession>A0A8T1N002</accession>
<comment type="catalytic activity">
    <reaction evidence="2">
        <text>a 1,2-diacyl-sn-glycero-3-phospho-(1D-myo-inositol-3-phosphate) + H2O = a 1,2-diacyl-sn-glycero-3-phospho-(1D-myo-inositol) + phosphate</text>
        <dbReference type="Rhea" id="RHEA:12316"/>
        <dbReference type="ChEBI" id="CHEBI:15377"/>
        <dbReference type="ChEBI" id="CHEBI:43474"/>
        <dbReference type="ChEBI" id="CHEBI:57880"/>
        <dbReference type="ChEBI" id="CHEBI:58088"/>
        <dbReference type="EC" id="3.1.3.64"/>
    </reaction>
    <physiologicalReaction direction="left-to-right" evidence="2">
        <dbReference type="Rhea" id="RHEA:12317"/>
    </physiologicalReaction>
</comment>
<evidence type="ECO:0000313" key="9">
    <source>
        <dbReference type="EMBL" id="KAG5454964.1"/>
    </source>
</evidence>
<sequence>MVHDEYKLFTSPDTYYILALGTKEVLLIDRISQDLRIEQDLNIIPSGLDSMTLYGLWGVVRLLSGYYLLVITGREKVGDIFGHIIWKITRSSMLPYVKSDITLSDIQTQDERAYCQMLTNVLETEGFYYSTSFDITHTQQRLSDTPPEFRNKSLFERCDPRFTWNRFLLTTWADQLASAASRLCGEGVLRMATWDRFAYCVPVIQGFVGIIHNPQGDSGSDKRGAVYAIISRRSVQRVGTRFNSRGLDQSGHASNTIETEQLFEMDGNRFSFVQIRGSVPLFWSQKPNLRYKPAVLLGGSQLTSFSVTAPVESGQKVDEASLQVAQSAIARHHFNQLIYTYGYGRQVIINLLNQTGMERPLGRAFAEATMDLDENEVKYESFDFHRECGSTRWDRLSILLDRLIPDLLASGQFHLDLNHSKVVSRQTGVFRSNCIDCLDRTNVVQSMLAWCALERALITIGQLSPQSASTSASASTNSALAQMWSGFGFRFRSIWADNADYCSLQYTGTRALKTDFTRTGKRTLRGMLMDGYHSLLRYYMNNFTDGFRQDAMHLFLGQYLVHDADGTPKPLTGPGGRGRRGSGRADTEWRTQFLPLVFTFALAMSVLCVAVPTAHWTEQVTYVLFWGTASVLSAFAIFAYGEEFVDRPRFCPD</sequence>
<feature type="transmembrane region" description="Helical" evidence="7">
    <location>
        <begin position="593"/>
        <end position="614"/>
    </location>
</feature>
<dbReference type="GO" id="GO:0005783">
    <property type="term" value="C:endoplasmic reticulum"/>
    <property type="evidence" value="ECO:0007669"/>
    <property type="project" value="TreeGrafter"/>
</dbReference>
<dbReference type="Pfam" id="PF02383">
    <property type="entry name" value="Syja_N"/>
    <property type="match status" value="1"/>
</dbReference>
<organism evidence="9 10">
    <name type="scientific">Clonorchis sinensis</name>
    <name type="common">Chinese liver fluke</name>
    <dbReference type="NCBI Taxonomy" id="79923"/>
    <lineage>
        <taxon>Eukaryota</taxon>
        <taxon>Metazoa</taxon>
        <taxon>Spiralia</taxon>
        <taxon>Lophotrochozoa</taxon>
        <taxon>Platyhelminthes</taxon>
        <taxon>Trematoda</taxon>
        <taxon>Digenea</taxon>
        <taxon>Opisthorchiida</taxon>
        <taxon>Opisthorchiata</taxon>
        <taxon>Opisthorchiidae</taxon>
        <taxon>Clonorchis</taxon>
    </lineage>
</organism>
<evidence type="ECO:0000256" key="5">
    <source>
        <dbReference type="ARBA" id="ARBA00041396"/>
    </source>
</evidence>
<comment type="caution">
    <text evidence="9">The sequence shown here is derived from an EMBL/GenBank/DDBJ whole genome shotgun (WGS) entry which is preliminary data.</text>
</comment>
<dbReference type="EMBL" id="NIRI02000005">
    <property type="protein sequence ID" value="KAG5454964.1"/>
    <property type="molecule type" value="Genomic_DNA"/>
</dbReference>
<dbReference type="GO" id="GO:0046856">
    <property type="term" value="P:phosphatidylinositol dephosphorylation"/>
    <property type="evidence" value="ECO:0007669"/>
    <property type="project" value="TreeGrafter"/>
</dbReference>
<dbReference type="InterPro" id="IPR002013">
    <property type="entry name" value="SAC_dom"/>
</dbReference>
<comment type="catalytic activity">
    <reaction evidence="3">
        <text>a 1,2-diacyl-sn-glycero-3-phospho-(1D-myo-inositol 4-phosphate) + H2O = a 1,2-diacyl-sn-glycero-3-phospho-(1D-myo-inositol) + phosphate</text>
        <dbReference type="Rhea" id="RHEA:55652"/>
        <dbReference type="ChEBI" id="CHEBI:15377"/>
        <dbReference type="ChEBI" id="CHEBI:43474"/>
        <dbReference type="ChEBI" id="CHEBI:57880"/>
        <dbReference type="ChEBI" id="CHEBI:58178"/>
    </reaction>
    <physiologicalReaction direction="left-to-right" evidence="3">
        <dbReference type="Rhea" id="RHEA:55653"/>
    </physiologicalReaction>
</comment>
<keyword evidence="7" id="KW-0812">Transmembrane</keyword>
<gene>
    <name evidence="9" type="ORF">CSKR_105902</name>
</gene>
<keyword evidence="7" id="KW-1133">Transmembrane helix</keyword>
<keyword evidence="7" id="KW-0472">Membrane</keyword>
<dbReference type="GO" id="GO:0043812">
    <property type="term" value="F:phosphatidylinositol-4-phosphate phosphatase activity"/>
    <property type="evidence" value="ECO:0007669"/>
    <property type="project" value="TreeGrafter"/>
</dbReference>
<dbReference type="EC" id="3.1.3.64" evidence="1"/>
<reference evidence="9 10" key="1">
    <citation type="journal article" date="2018" name="Biotechnol. Adv.">
        <title>Improved genomic resources and new bioinformatic workflow for the carcinogenic parasite Clonorchis sinensis: Biotechnological implications.</title>
        <authorList>
            <person name="Wang D."/>
            <person name="Korhonen P.K."/>
            <person name="Gasser R.B."/>
            <person name="Young N.D."/>
        </authorList>
    </citation>
    <scope>NUCLEOTIDE SEQUENCE [LARGE SCALE GENOMIC DNA]</scope>
    <source>
        <strain evidence="9">Cs-k2</strain>
    </source>
</reference>
<evidence type="ECO:0000256" key="2">
    <source>
        <dbReference type="ARBA" id="ARBA00036631"/>
    </source>
</evidence>
<evidence type="ECO:0000313" key="10">
    <source>
        <dbReference type="Proteomes" id="UP000286415"/>
    </source>
</evidence>
<dbReference type="Proteomes" id="UP000286415">
    <property type="component" value="Unassembled WGS sequence"/>
</dbReference>